<proteinExistence type="predicted"/>
<dbReference type="Proteomes" id="UP000789920">
    <property type="component" value="Unassembled WGS sequence"/>
</dbReference>
<comment type="caution">
    <text evidence="1">The sequence shown here is derived from an EMBL/GenBank/DDBJ whole genome shotgun (WGS) entry which is preliminary data.</text>
</comment>
<feature type="non-terminal residue" evidence="1">
    <location>
        <position position="1"/>
    </location>
</feature>
<feature type="non-terminal residue" evidence="1">
    <location>
        <position position="46"/>
    </location>
</feature>
<accession>A0ACA9RJH6</accession>
<name>A0ACA9RJH6_9GLOM</name>
<dbReference type="EMBL" id="CAJVQC010055510">
    <property type="protein sequence ID" value="CAG8795435.1"/>
    <property type="molecule type" value="Genomic_DNA"/>
</dbReference>
<protein>
    <submittedName>
        <fullName evidence="1">27902_t:CDS:1</fullName>
    </submittedName>
</protein>
<evidence type="ECO:0000313" key="1">
    <source>
        <dbReference type="EMBL" id="CAG8795435.1"/>
    </source>
</evidence>
<evidence type="ECO:0000313" key="2">
    <source>
        <dbReference type="Proteomes" id="UP000789920"/>
    </source>
</evidence>
<organism evidence="1 2">
    <name type="scientific">Racocetra persica</name>
    <dbReference type="NCBI Taxonomy" id="160502"/>
    <lineage>
        <taxon>Eukaryota</taxon>
        <taxon>Fungi</taxon>
        <taxon>Fungi incertae sedis</taxon>
        <taxon>Mucoromycota</taxon>
        <taxon>Glomeromycotina</taxon>
        <taxon>Glomeromycetes</taxon>
        <taxon>Diversisporales</taxon>
        <taxon>Gigasporaceae</taxon>
        <taxon>Racocetra</taxon>
    </lineage>
</organism>
<sequence>EVEQDERKIFECYYEAVNLYDIGMSQVAHYVRGRKRFKKIEHLVLE</sequence>
<reference evidence="1" key="1">
    <citation type="submission" date="2021-06" db="EMBL/GenBank/DDBJ databases">
        <authorList>
            <person name="Kallberg Y."/>
            <person name="Tangrot J."/>
            <person name="Rosling A."/>
        </authorList>
    </citation>
    <scope>NUCLEOTIDE SEQUENCE</scope>
    <source>
        <strain evidence="1">MA461A</strain>
    </source>
</reference>
<gene>
    <name evidence="1" type="ORF">RPERSI_LOCUS19955</name>
</gene>
<keyword evidence="2" id="KW-1185">Reference proteome</keyword>